<name>A0A0H2QZM4_9AGAM</name>
<evidence type="ECO:0000256" key="5">
    <source>
        <dbReference type="ARBA" id="ARBA00022827"/>
    </source>
</evidence>
<dbReference type="PIRSF" id="PIRSF000137">
    <property type="entry name" value="Alcohol_oxidase"/>
    <property type="match status" value="1"/>
</dbReference>
<dbReference type="PANTHER" id="PTHR11552:SF201">
    <property type="entry name" value="GLUCOSE-METHANOL-CHOLINE OXIDOREDUCTASE N-TERMINAL DOMAIN-CONTAINING PROTEIN"/>
    <property type="match status" value="1"/>
</dbReference>
<evidence type="ECO:0000256" key="6">
    <source>
        <dbReference type="ARBA" id="ARBA00023002"/>
    </source>
</evidence>
<keyword evidence="3 9" id="KW-0285">Flavoprotein</keyword>
<dbReference type="PROSITE" id="PS00624">
    <property type="entry name" value="GMC_OXRED_2"/>
    <property type="match status" value="1"/>
</dbReference>
<evidence type="ECO:0000256" key="1">
    <source>
        <dbReference type="ARBA" id="ARBA00001974"/>
    </source>
</evidence>
<dbReference type="Gene3D" id="3.30.560.10">
    <property type="entry name" value="Glucose Oxidase, domain 3"/>
    <property type="match status" value="1"/>
</dbReference>
<dbReference type="PROSITE" id="PS00623">
    <property type="entry name" value="GMC_OXRED_1"/>
    <property type="match status" value="1"/>
</dbReference>
<dbReference type="Pfam" id="PF00732">
    <property type="entry name" value="GMC_oxred_N"/>
    <property type="match status" value="1"/>
</dbReference>
<dbReference type="Gene3D" id="3.50.50.60">
    <property type="entry name" value="FAD/NAD(P)-binding domain"/>
    <property type="match status" value="1"/>
</dbReference>
<evidence type="ECO:0000259" key="11">
    <source>
        <dbReference type="PROSITE" id="PS00624"/>
    </source>
</evidence>
<evidence type="ECO:0000256" key="7">
    <source>
        <dbReference type="PIRSR" id="PIRSR000137-1"/>
    </source>
</evidence>
<dbReference type="AlphaFoldDB" id="A0A0H2QZM4"/>
<keyword evidence="6" id="KW-0560">Oxidoreductase</keyword>
<accession>A0A0H2QZM4</accession>
<keyword evidence="4" id="KW-0732">Signal</keyword>
<feature type="domain" description="Glucose-methanol-choline oxidoreductase N-terminal" evidence="10">
    <location>
        <begin position="91"/>
        <end position="114"/>
    </location>
</feature>
<dbReference type="Pfam" id="PF05199">
    <property type="entry name" value="GMC_oxred_C"/>
    <property type="match status" value="1"/>
</dbReference>
<keyword evidence="5 8" id="KW-0274">FAD</keyword>
<feature type="active site" description="Proton acceptor" evidence="7">
    <location>
        <position position="581"/>
    </location>
</feature>
<feature type="binding site" evidence="8">
    <location>
        <position position="242"/>
    </location>
    <ligand>
        <name>FAD</name>
        <dbReference type="ChEBI" id="CHEBI:57692"/>
    </ligand>
</feature>
<dbReference type="GO" id="GO:0016614">
    <property type="term" value="F:oxidoreductase activity, acting on CH-OH group of donors"/>
    <property type="evidence" value="ECO:0007669"/>
    <property type="project" value="InterPro"/>
</dbReference>
<comment type="cofactor">
    <cofactor evidence="1 8">
        <name>FAD</name>
        <dbReference type="ChEBI" id="CHEBI:57692"/>
    </cofactor>
</comment>
<protein>
    <submittedName>
        <fullName evidence="12">GMC oxidoreductase</fullName>
    </submittedName>
</protein>
<sequence>MSTTINEISGKSFDYIVIGGGTAGLTVAARLSEDPSVTVAVLEAGPANLDDPAINIPAQFGRHFGNPKYDWDFSTVPQKSANNTVYKWARGKTLGGSSAINFLAWSKPPAADIDAWEQLGNPGWNAARYFEYSRKVETFHPPRDETVAEKFKQIVKPGAHGHDGPLETSFPLVTGLELPFQKALSNVGIEESKDPLNGDPFGVAMLPNTHHPDTHTRTYATTAFYLPNKDRKNFYVLTDALVTQVLVKDHGNAAEAEAAGVEFEYDGTRHFVGVNREVILSAGALKSPQILELSGIGDKKVLEPLGIRTIVDLPGVGANLQEHCYSKIILELDAKHKNDSLDNLFTDPEYAKKQLELHGEGKGLFRLGLSGFTFVPLETLIGKKAAQELIQRQKSKIQAQIDAGAISKSLQAQYEVQLERLESGRNGDCEIIEFPGSMVPSQGRSCVSVISASNLPFSRGTIHIKSTNPLEQPIIDPHTFEDTFDLDVLTVALKFNRKLSNVEPWKSTVLSELVPGPSVETDAEIHDYIKNTLETTFHTAGTASMLPRELNGVVDPKLRVYGTKNIRVVDLSVVPLHIAAHTQATAYTIGEIAADIIKGKI</sequence>
<dbReference type="InParanoid" id="A0A0H2QZM4"/>
<reference evidence="12 13" key="1">
    <citation type="submission" date="2015-04" db="EMBL/GenBank/DDBJ databases">
        <title>Complete genome sequence of Schizopora paradoxa KUC8140, a cosmopolitan wood degrader in East Asia.</title>
        <authorList>
            <consortium name="DOE Joint Genome Institute"/>
            <person name="Min B."/>
            <person name="Park H."/>
            <person name="Jang Y."/>
            <person name="Kim J.-J."/>
            <person name="Kim K.H."/>
            <person name="Pangilinan J."/>
            <person name="Lipzen A."/>
            <person name="Riley R."/>
            <person name="Grigoriev I.V."/>
            <person name="Spatafora J.W."/>
            <person name="Choi I.-G."/>
        </authorList>
    </citation>
    <scope>NUCLEOTIDE SEQUENCE [LARGE SCALE GENOMIC DNA]</scope>
    <source>
        <strain evidence="12 13">KUC8140</strain>
    </source>
</reference>
<evidence type="ECO:0000256" key="3">
    <source>
        <dbReference type="ARBA" id="ARBA00022630"/>
    </source>
</evidence>
<evidence type="ECO:0000256" key="2">
    <source>
        <dbReference type="ARBA" id="ARBA00010790"/>
    </source>
</evidence>
<evidence type="ECO:0000259" key="10">
    <source>
        <dbReference type="PROSITE" id="PS00623"/>
    </source>
</evidence>
<dbReference type="OrthoDB" id="269227at2759"/>
<evidence type="ECO:0000256" key="8">
    <source>
        <dbReference type="PIRSR" id="PIRSR000137-2"/>
    </source>
</evidence>
<gene>
    <name evidence="12" type="ORF">SCHPADRAFT_741066</name>
</gene>
<dbReference type="InterPro" id="IPR007867">
    <property type="entry name" value="GMC_OxRtase_C"/>
</dbReference>
<feature type="active site" description="Proton donor" evidence="7">
    <location>
        <position position="538"/>
    </location>
</feature>
<feature type="domain" description="Glucose-methanol-choline oxidoreductase N-terminal" evidence="11">
    <location>
        <begin position="283"/>
        <end position="297"/>
    </location>
</feature>
<dbReference type="SUPFAM" id="SSF54373">
    <property type="entry name" value="FAD-linked reductases, C-terminal domain"/>
    <property type="match status" value="1"/>
</dbReference>
<dbReference type="SUPFAM" id="SSF51905">
    <property type="entry name" value="FAD/NAD(P)-binding domain"/>
    <property type="match status" value="1"/>
</dbReference>
<dbReference type="Proteomes" id="UP000053477">
    <property type="component" value="Unassembled WGS sequence"/>
</dbReference>
<dbReference type="InterPro" id="IPR000172">
    <property type="entry name" value="GMC_OxRdtase_N"/>
</dbReference>
<evidence type="ECO:0000256" key="4">
    <source>
        <dbReference type="ARBA" id="ARBA00022729"/>
    </source>
</evidence>
<proteinExistence type="inferred from homology"/>
<dbReference type="PANTHER" id="PTHR11552">
    <property type="entry name" value="GLUCOSE-METHANOL-CHOLINE GMC OXIDOREDUCTASE"/>
    <property type="match status" value="1"/>
</dbReference>
<evidence type="ECO:0000313" key="12">
    <source>
        <dbReference type="EMBL" id="KLO04945.1"/>
    </source>
</evidence>
<comment type="similarity">
    <text evidence="2 9">Belongs to the GMC oxidoreductase family.</text>
</comment>
<keyword evidence="13" id="KW-1185">Reference proteome</keyword>
<evidence type="ECO:0000256" key="9">
    <source>
        <dbReference type="RuleBase" id="RU003968"/>
    </source>
</evidence>
<dbReference type="InterPro" id="IPR012132">
    <property type="entry name" value="GMC_OxRdtase"/>
</dbReference>
<dbReference type="EMBL" id="KQ086397">
    <property type="protein sequence ID" value="KLO04945.1"/>
    <property type="molecule type" value="Genomic_DNA"/>
</dbReference>
<evidence type="ECO:0000313" key="13">
    <source>
        <dbReference type="Proteomes" id="UP000053477"/>
    </source>
</evidence>
<dbReference type="InterPro" id="IPR036188">
    <property type="entry name" value="FAD/NAD-bd_sf"/>
</dbReference>
<dbReference type="STRING" id="27342.A0A0H2QZM4"/>
<organism evidence="12 13">
    <name type="scientific">Schizopora paradoxa</name>
    <dbReference type="NCBI Taxonomy" id="27342"/>
    <lineage>
        <taxon>Eukaryota</taxon>
        <taxon>Fungi</taxon>
        <taxon>Dikarya</taxon>
        <taxon>Basidiomycota</taxon>
        <taxon>Agaricomycotina</taxon>
        <taxon>Agaricomycetes</taxon>
        <taxon>Hymenochaetales</taxon>
        <taxon>Schizoporaceae</taxon>
        <taxon>Schizopora</taxon>
    </lineage>
</organism>
<dbReference type="GO" id="GO:0050660">
    <property type="term" value="F:flavin adenine dinucleotide binding"/>
    <property type="evidence" value="ECO:0007669"/>
    <property type="project" value="InterPro"/>
</dbReference>